<dbReference type="Gene3D" id="1.10.10.10">
    <property type="entry name" value="Winged helix-like DNA-binding domain superfamily/Winged helix DNA-binding domain"/>
    <property type="match status" value="1"/>
</dbReference>
<evidence type="ECO:0000259" key="5">
    <source>
        <dbReference type="Pfam" id="PF21543"/>
    </source>
</evidence>
<evidence type="ECO:0000259" key="4">
    <source>
        <dbReference type="Pfam" id="PF21191"/>
    </source>
</evidence>
<keyword evidence="6" id="KW-0238">DNA-binding</keyword>
<evidence type="ECO:0000256" key="1">
    <source>
        <dbReference type="PIRNR" id="PIRNR012524"/>
    </source>
</evidence>
<feature type="domain" description="Conserved virulence factor B third S1" evidence="5">
    <location>
        <begin position="142"/>
        <end position="216"/>
    </location>
</feature>
<dbReference type="InterPro" id="IPR048588">
    <property type="entry name" value="CvfB_S1_2nd"/>
</dbReference>
<dbReference type="InterPro" id="IPR012340">
    <property type="entry name" value="NA-bd_OB-fold"/>
</dbReference>
<feature type="domain" description="Conserved virulence factor B-like winged helix" evidence="3">
    <location>
        <begin position="227"/>
        <end position="282"/>
    </location>
</feature>
<evidence type="ECO:0000259" key="2">
    <source>
        <dbReference type="Pfam" id="PF13509"/>
    </source>
</evidence>
<dbReference type="Proteomes" id="UP000078520">
    <property type="component" value="Unassembled WGS sequence"/>
</dbReference>
<proteinExistence type="inferred from homology"/>
<dbReference type="PIRSF" id="PIRSF012524">
    <property type="entry name" value="YitL_S1"/>
    <property type="match status" value="1"/>
</dbReference>
<dbReference type="Gene3D" id="2.40.50.330">
    <property type="match status" value="1"/>
</dbReference>
<name>A0A179C501_9LACO</name>
<dbReference type="OrthoDB" id="9801597at2"/>
<evidence type="ECO:0000259" key="3">
    <source>
        <dbReference type="Pfam" id="PF17783"/>
    </source>
</evidence>
<dbReference type="Pfam" id="PF17783">
    <property type="entry name" value="WHD_CvfB"/>
    <property type="match status" value="1"/>
</dbReference>
<dbReference type="InterPro" id="IPR040764">
    <property type="entry name" value="CvfB_WH"/>
</dbReference>
<dbReference type="AlphaFoldDB" id="A0A179C501"/>
<sequence>MLKDIMAQNVTATVTDENDEFIFAQIDGLTFKLDKSELIKMPKMGSKISGWAYENENHELQLTKNPPKSGIDKYAWGTVVKVQRNLGVFVNIGLPNKDVVVSMDDMPAMAELWPAKGDRLMVALSVDDKGRIWGKLATDSMFHGVSDKADASMKNKNVTATVYMLKITGTHVITSDYQLGFIHPSEREVEPRLGEVVNARVIGINSRGELNLSLKPRAFEAIGDDAQMILAALQHSQAHVLPYTDKSQPDEIKAYFGISKGAFKRAVGHLMKAGLVHQEDGLLILNDQN</sequence>
<feature type="domain" description="Conserved virulence factor B second S1" evidence="4">
    <location>
        <begin position="74"/>
        <end position="135"/>
    </location>
</feature>
<feature type="domain" description="Conserved virulence factor B first S1" evidence="2">
    <location>
        <begin position="10"/>
        <end position="63"/>
    </location>
</feature>
<dbReference type="InterPro" id="IPR039566">
    <property type="entry name" value="CvfB_S1_st"/>
</dbReference>
<reference evidence="7" key="1">
    <citation type="submission" date="2016-03" db="EMBL/GenBank/DDBJ databases">
        <authorList>
            <person name="Johnson T.J."/>
            <person name="Youmans B."/>
            <person name="Case K."/>
            <person name="Noll S."/>
        </authorList>
    </citation>
    <scope>NUCLEOTIDE SEQUENCE [LARGE SCALE GENOMIC DNA]</scope>
    <source>
        <strain evidence="7">UMNLAv8</strain>
    </source>
</reference>
<dbReference type="Gene3D" id="2.40.50.140">
    <property type="entry name" value="Nucleic acid-binding proteins"/>
    <property type="match status" value="2"/>
</dbReference>
<dbReference type="PANTHER" id="PTHR37296:SF1">
    <property type="entry name" value="CONSERVED VIRULENCE FACTOR B"/>
    <property type="match status" value="1"/>
</dbReference>
<gene>
    <name evidence="6" type="ORF">A3O14_06470</name>
</gene>
<protein>
    <submittedName>
        <fullName evidence="6">DNA-binding protein</fullName>
    </submittedName>
</protein>
<evidence type="ECO:0000313" key="7">
    <source>
        <dbReference type="Proteomes" id="UP000078520"/>
    </source>
</evidence>
<dbReference type="Pfam" id="PF13509">
    <property type="entry name" value="S1_2"/>
    <property type="match status" value="1"/>
</dbReference>
<dbReference type="RefSeq" id="WP_064208647.1">
    <property type="nucleotide sequence ID" value="NZ_LVKC01000012.1"/>
</dbReference>
<dbReference type="GO" id="GO:0003677">
    <property type="term" value="F:DNA binding"/>
    <property type="evidence" value="ECO:0007669"/>
    <property type="project" value="UniProtKB-KW"/>
</dbReference>
<evidence type="ECO:0000313" key="6">
    <source>
        <dbReference type="EMBL" id="OAQ07251.1"/>
    </source>
</evidence>
<comment type="caution">
    <text evidence="6">The sequence shown here is derived from an EMBL/GenBank/DDBJ whole genome shotgun (WGS) entry which is preliminary data.</text>
</comment>
<dbReference type="Pfam" id="PF21543">
    <property type="entry name" value="CvfB_2nd"/>
    <property type="match status" value="1"/>
</dbReference>
<accession>A0A179C501</accession>
<dbReference type="Pfam" id="PF21191">
    <property type="entry name" value="CvfB_1st"/>
    <property type="match status" value="1"/>
</dbReference>
<dbReference type="InterPro" id="IPR036388">
    <property type="entry name" value="WH-like_DNA-bd_sf"/>
</dbReference>
<dbReference type="EMBL" id="LVKI01000036">
    <property type="protein sequence ID" value="OAQ07251.1"/>
    <property type="molecule type" value="Genomic_DNA"/>
</dbReference>
<organism evidence="6 7">
    <name type="scientific">Ligilactobacillus aviarius</name>
    <dbReference type="NCBI Taxonomy" id="1606"/>
    <lineage>
        <taxon>Bacteria</taxon>
        <taxon>Bacillati</taxon>
        <taxon>Bacillota</taxon>
        <taxon>Bacilli</taxon>
        <taxon>Lactobacillales</taxon>
        <taxon>Lactobacillaceae</taxon>
        <taxon>Ligilactobacillus</taxon>
    </lineage>
</organism>
<dbReference type="PANTHER" id="PTHR37296">
    <property type="entry name" value="CONSERVED VIRULENCE FACTOR B"/>
    <property type="match status" value="1"/>
</dbReference>
<dbReference type="InterPro" id="IPR014464">
    <property type="entry name" value="CvfB_fam"/>
</dbReference>
<dbReference type="InterPro" id="IPR048587">
    <property type="entry name" value="CvfB_S1_3rd"/>
</dbReference>
<comment type="similarity">
    <text evidence="1">Belongs to the CvfB family.</text>
</comment>